<evidence type="ECO:0000313" key="11">
    <source>
        <dbReference type="Proteomes" id="UP001215712"/>
    </source>
</evidence>
<dbReference type="PANTHER" id="PTHR43806">
    <property type="entry name" value="PEPTIDASE S8"/>
    <property type="match status" value="1"/>
</dbReference>
<keyword evidence="4 7" id="KW-0378">Hydrolase</keyword>
<keyword evidence="2 7" id="KW-0645">Protease</keyword>
<evidence type="ECO:0000256" key="2">
    <source>
        <dbReference type="ARBA" id="ARBA00022670"/>
    </source>
</evidence>
<dbReference type="Gene3D" id="3.40.50.200">
    <property type="entry name" value="Peptidase S8/S53 domain"/>
    <property type="match status" value="1"/>
</dbReference>
<feature type="region of interest" description="Disordered" evidence="8">
    <location>
        <begin position="44"/>
        <end position="70"/>
    </location>
</feature>
<dbReference type="Proteomes" id="UP001215712">
    <property type="component" value="Unassembled WGS sequence"/>
</dbReference>
<comment type="similarity">
    <text evidence="1 7">Belongs to the peptidase S8 family.</text>
</comment>
<dbReference type="InterPro" id="IPR023828">
    <property type="entry name" value="Peptidase_S8_Ser-AS"/>
</dbReference>
<gene>
    <name evidence="10" type="ORF">N7493_001602</name>
</gene>
<reference evidence="10" key="2">
    <citation type="submission" date="2023-01" db="EMBL/GenBank/DDBJ databases">
        <authorList>
            <person name="Petersen C."/>
        </authorList>
    </citation>
    <scope>NUCLEOTIDE SEQUENCE</scope>
    <source>
        <strain evidence="10">IBT 17514</strain>
    </source>
</reference>
<dbReference type="SUPFAM" id="SSF52743">
    <property type="entry name" value="Subtilisin-like"/>
    <property type="match status" value="1"/>
</dbReference>
<feature type="domain" description="Peptidase S8/S53" evidence="9">
    <location>
        <begin position="102"/>
        <end position="328"/>
    </location>
</feature>
<evidence type="ECO:0000256" key="6">
    <source>
        <dbReference type="ARBA" id="ARBA00023145"/>
    </source>
</evidence>
<dbReference type="InterPro" id="IPR050131">
    <property type="entry name" value="Peptidase_S8_subtilisin-like"/>
</dbReference>
<dbReference type="PROSITE" id="PS51892">
    <property type="entry name" value="SUBTILASE"/>
    <property type="match status" value="1"/>
</dbReference>
<dbReference type="InterPro" id="IPR036852">
    <property type="entry name" value="Peptidase_S8/S53_dom_sf"/>
</dbReference>
<dbReference type="CDD" id="cd00306">
    <property type="entry name" value="Peptidases_S8_S53"/>
    <property type="match status" value="1"/>
</dbReference>
<evidence type="ECO:0000259" key="9">
    <source>
        <dbReference type="Pfam" id="PF00082"/>
    </source>
</evidence>
<evidence type="ECO:0000313" key="10">
    <source>
        <dbReference type="EMBL" id="KAJ5738447.1"/>
    </source>
</evidence>
<evidence type="ECO:0000256" key="3">
    <source>
        <dbReference type="ARBA" id="ARBA00022729"/>
    </source>
</evidence>
<name>A0AAD6HV29_9EURO</name>
<dbReference type="InterPro" id="IPR015500">
    <property type="entry name" value="Peptidase_S8_subtilisin-rel"/>
</dbReference>
<dbReference type="AlphaFoldDB" id="A0AAD6HV29"/>
<dbReference type="PRINTS" id="PR00723">
    <property type="entry name" value="SUBTILISIN"/>
</dbReference>
<comment type="caution">
    <text evidence="10">The sequence shown here is derived from an EMBL/GenBank/DDBJ whole genome shotgun (WGS) entry which is preliminary data.</text>
</comment>
<reference evidence="10" key="1">
    <citation type="journal article" date="2023" name="IMA Fungus">
        <title>Comparative genomic study of the Penicillium genus elucidates a diverse pangenome and 15 lateral gene transfer events.</title>
        <authorList>
            <person name="Petersen C."/>
            <person name="Sorensen T."/>
            <person name="Nielsen M.R."/>
            <person name="Sondergaard T.E."/>
            <person name="Sorensen J.L."/>
            <person name="Fitzpatrick D.A."/>
            <person name="Frisvad J.C."/>
            <person name="Nielsen K.L."/>
        </authorList>
    </citation>
    <scope>NUCLEOTIDE SEQUENCE</scope>
    <source>
        <strain evidence="10">IBT 17514</strain>
    </source>
</reference>
<keyword evidence="5 7" id="KW-0720">Serine protease</keyword>
<dbReference type="InterPro" id="IPR000209">
    <property type="entry name" value="Peptidase_S8/S53_dom"/>
</dbReference>
<dbReference type="GO" id="GO:0006508">
    <property type="term" value="P:proteolysis"/>
    <property type="evidence" value="ECO:0007669"/>
    <property type="project" value="UniProtKB-KW"/>
</dbReference>
<feature type="active site" description="Charge relay system" evidence="7">
    <location>
        <position position="110"/>
    </location>
</feature>
<dbReference type="GO" id="GO:0004252">
    <property type="term" value="F:serine-type endopeptidase activity"/>
    <property type="evidence" value="ECO:0007669"/>
    <property type="project" value="UniProtKB-UniRule"/>
</dbReference>
<evidence type="ECO:0000256" key="8">
    <source>
        <dbReference type="SAM" id="MobiDB-lite"/>
    </source>
</evidence>
<keyword evidence="3" id="KW-0732">Signal</keyword>
<feature type="active site" description="Charge relay system" evidence="7">
    <location>
        <position position="303"/>
    </location>
</feature>
<proteinExistence type="inferred from homology"/>
<evidence type="ECO:0000256" key="4">
    <source>
        <dbReference type="ARBA" id="ARBA00022801"/>
    </source>
</evidence>
<accession>A0AAD6HV29</accession>
<protein>
    <recommendedName>
        <fullName evidence="9">Peptidase S8/S53 domain-containing protein</fullName>
    </recommendedName>
</protein>
<evidence type="ECO:0000256" key="7">
    <source>
        <dbReference type="PROSITE-ProRule" id="PRU01240"/>
    </source>
</evidence>
<feature type="active site" description="Charge relay system" evidence="7">
    <location>
        <position position="147"/>
    </location>
</feature>
<dbReference type="Pfam" id="PF00082">
    <property type="entry name" value="Peptidase_S8"/>
    <property type="match status" value="1"/>
</dbReference>
<keyword evidence="6" id="KW-0865">Zymogen</keyword>
<evidence type="ECO:0000256" key="5">
    <source>
        <dbReference type="ARBA" id="ARBA00022825"/>
    </source>
</evidence>
<sequence>MEGPVRYYILSYVVHPLAYELEYGYNMATPANFETVKLGENINTNPECGNEASETRPVPSFSSPDLASPQSSEGAMAAEWFDWHNGALLRIEELRSSVPDSKRIKIAILDSGIDLTSDEKEIYDYDSRMKYKSWIDSDPEWKDEVGHGTHLATLLLRIAPNAIVHVARVFKQQRQGLDSAPLIAEAIQHAAKVWQVDIVIMSFGFPCEIDVIHKAIKSATLNENILFFAAASNDGNNRPGGVVWPAKDMNVICVHSGNGRGKPSSFTPSAQDGMRVMVLGDSVKSTWPLKLQEGDERVIDGTSCATPTAAGIAALILDYARVFLTPEEWVEL</sequence>
<keyword evidence="11" id="KW-1185">Reference proteome</keyword>
<organism evidence="10 11">
    <name type="scientific">Penicillium malachiteum</name>
    <dbReference type="NCBI Taxonomy" id="1324776"/>
    <lineage>
        <taxon>Eukaryota</taxon>
        <taxon>Fungi</taxon>
        <taxon>Dikarya</taxon>
        <taxon>Ascomycota</taxon>
        <taxon>Pezizomycotina</taxon>
        <taxon>Eurotiomycetes</taxon>
        <taxon>Eurotiomycetidae</taxon>
        <taxon>Eurotiales</taxon>
        <taxon>Aspergillaceae</taxon>
        <taxon>Penicillium</taxon>
    </lineage>
</organism>
<feature type="compositionally biased region" description="Polar residues" evidence="8">
    <location>
        <begin position="60"/>
        <end position="70"/>
    </location>
</feature>
<evidence type="ECO:0000256" key="1">
    <source>
        <dbReference type="ARBA" id="ARBA00011073"/>
    </source>
</evidence>
<dbReference type="PROSITE" id="PS00138">
    <property type="entry name" value="SUBTILASE_SER"/>
    <property type="match status" value="1"/>
</dbReference>
<dbReference type="EMBL" id="JAQJAN010000002">
    <property type="protein sequence ID" value="KAJ5738447.1"/>
    <property type="molecule type" value="Genomic_DNA"/>
</dbReference>
<dbReference type="PANTHER" id="PTHR43806:SF11">
    <property type="entry name" value="CEREVISIN-RELATED"/>
    <property type="match status" value="1"/>
</dbReference>